<protein>
    <recommendedName>
        <fullName evidence="5 6">Glucose-methanol-choline oxidoreductase N-terminal domain-containing protein</fullName>
    </recommendedName>
</protein>
<feature type="chain" id="PRO_5013278247" description="Glucose-methanol-choline oxidoreductase N-terminal domain-containing protein" evidence="4">
    <location>
        <begin position="21"/>
        <end position="1193"/>
    </location>
</feature>
<evidence type="ECO:0000256" key="2">
    <source>
        <dbReference type="RuleBase" id="RU003968"/>
    </source>
</evidence>
<keyword evidence="2" id="KW-0274">FAD</keyword>
<organism evidence="7 8">
    <name type="scientific">Hortaea werneckii EXF-2000</name>
    <dbReference type="NCBI Taxonomy" id="1157616"/>
    <lineage>
        <taxon>Eukaryota</taxon>
        <taxon>Fungi</taxon>
        <taxon>Dikarya</taxon>
        <taxon>Ascomycota</taxon>
        <taxon>Pezizomycotina</taxon>
        <taxon>Dothideomycetes</taxon>
        <taxon>Dothideomycetidae</taxon>
        <taxon>Mycosphaerellales</taxon>
        <taxon>Teratosphaeriaceae</taxon>
        <taxon>Hortaea</taxon>
    </lineage>
</organism>
<evidence type="ECO:0000313" key="7">
    <source>
        <dbReference type="EMBL" id="OTA22545.1"/>
    </source>
</evidence>
<dbReference type="PANTHER" id="PTHR47190">
    <property type="entry name" value="DEHYDROGENASE, PUTATIVE-RELATED"/>
    <property type="match status" value="1"/>
</dbReference>
<dbReference type="Pfam" id="PF16010">
    <property type="entry name" value="CDH-cyt"/>
    <property type="match status" value="1"/>
</dbReference>
<dbReference type="PROSITE" id="PS00624">
    <property type="entry name" value="GMC_OXRED_2"/>
    <property type="match status" value="1"/>
</dbReference>
<dbReference type="InterPro" id="IPR053208">
    <property type="entry name" value="GMC_Oxidoreductase_CD"/>
</dbReference>
<dbReference type="InterPro" id="IPR002347">
    <property type="entry name" value="SDR_fam"/>
</dbReference>
<feature type="signal peptide" evidence="4">
    <location>
        <begin position="1"/>
        <end position="20"/>
    </location>
</feature>
<evidence type="ECO:0000313" key="8">
    <source>
        <dbReference type="Proteomes" id="UP000194280"/>
    </source>
</evidence>
<dbReference type="InParanoid" id="A0A1Z5SNY6"/>
<dbReference type="CDD" id="cd09630">
    <property type="entry name" value="CDH_like_cytochrome"/>
    <property type="match status" value="1"/>
</dbReference>
<dbReference type="GO" id="GO:0050660">
    <property type="term" value="F:flavin adenine dinucleotide binding"/>
    <property type="evidence" value="ECO:0007669"/>
    <property type="project" value="InterPro"/>
</dbReference>
<dbReference type="STRING" id="1157616.A0A1Z5SNY6"/>
<keyword evidence="2" id="KW-0285">Flavoprotein</keyword>
<dbReference type="PROSITE" id="PS00623">
    <property type="entry name" value="GMC_OXRED_1"/>
    <property type="match status" value="1"/>
</dbReference>
<dbReference type="VEuPathDB" id="FungiDB:BTJ68_14250"/>
<dbReference type="GO" id="GO:0016614">
    <property type="term" value="F:oxidoreductase activity, acting on CH-OH group of donors"/>
    <property type="evidence" value="ECO:0007669"/>
    <property type="project" value="InterPro"/>
</dbReference>
<dbReference type="SUPFAM" id="SSF51905">
    <property type="entry name" value="FAD/NAD(P)-binding domain"/>
    <property type="match status" value="1"/>
</dbReference>
<dbReference type="Gene3D" id="3.30.410.10">
    <property type="entry name" value="Cholesterol Oxidase, domain 2"/>
    <property type="match status" value="1"/>
</dbReference>
<dbReference type="SUPFAM" id="SSF49344">
    <property type="entry name" value="CBD9-like"/>
    <property type="match status" value="1"/>
</dbReference>
<dbReference type="Pfam" id="PF00106">
    <property type="entry name" value="adh_short"/>
    <property type="match status" value="1"/>
</dbReference>
<feature type="domain" description="Glucose-methanol-choline oxidoreductase N-terminal" evidence="5">
    <location>
        <begin position="347"/>
        <end position="370"/>
    </location>
</feature>
<dbReference type="Gene3D" id="2.60.40.1210">
    <property type="entry name" value="Cellobiose dehydrogenase, cytochrome domain"/>
    <property type="match status" value="1"/>
</dbReference>
<dbReference type="Gene3D" id="3.40.50.720">
    <property type="entry name" value="NAD(P)-binding Rossmann-like Domain"/>
    <property type="match status" value="1"/>
</dbReference>
<evidence type="ECO:0000256" key="1">
    <source>
        <dbReference type="ARBA" id="ARBA00010790"/>
    </source>
</evidence>
<gene>
    <name evidence="7" type="ORF">BTJ68_14250</name>
</gene>
<feature type="domain" description="Glucose-methanol-choline oxidoreductase N-terminal" evidence="6">
    <location>
        <begin position="517"/>
        <end position="531"/>
    </location>
</feature>
<evidence type="ECO:0000259" key="6">
    <source>
        <dbReference type="PROSITE" id="PS00624"/>
    </source>
</evidence>
<dbReference type="Pfam" id="PF05199">
    <property type="entry name" value="GMC_oxred_C"/>
    <property type="match status" value="1"/>
</dbReference>
<dbReference type="OrthoDB" id="413885at2759"/>
<comment type="caution">
    <text evidence="7">The sequence shown here is derived from an EMBL/GenBank/DDBJ whole genome shotgun (WGS) entry which is preliminary data.</text>
</comment>
<dbReference type="Proteomes" id="UP000194280">
    <property type="component" value="Unassembled WGS sequence"/>
</dbReference>
<sequence length="1193" mass="127761">MVKITNFAGALALGASTASAQTFKTYTDDNGIEFWQSTFETSVGDGGAQFGLALPAAAQSGFEEEYIGHLVVPKGGDDGTWMGLSHMSGMTGSLLLLSWLDGDEIMTSFRYASGYTQPDIYNGNATLSKISQNINDTHFELTYRCENCWSWDHEGATGDQIPATTSSAVQIIGWAQATQAPNSPSDADSDIKQHDDDGIFGAAVGSARNSAYTSWVSLATATSAPATATATPTGSTNGTASAGPTATATATAAACPSANTMTNSTWDYIIVGAGAGGIPLADKLSEEGASVLLIEKGPASSGRWGGTMKPEWLVGSNLTRFDVPGLDNQIWKDSEGIACEDYSVMAGCVLGGGTAVNAGLWWKANPEDFDYNFPEGWKSSDMQSAVDRTFERIPFTDHPSTDGIIYKPQGYNIVSGALAAAGWQNVTADEVPGKKNHTFSRPNHMFSNGERGGPMATYLVSASERQNFKLLTNTTVPRVIRDGSHITGVETEAFLDGGMCGEINVTPGTGKVILSAGAFGTPKILFRSGIGPQDQLEIVQKAEGSAMVSSTDWINLPVGHNLDDHTNTDIVITHPNVSFYDFYAAYNNPIKSDAESYLNDRTGILAQSAPNLSVLFWEEILGDDGIVRQMQYTARVEGGHGISSNQSMVISQYLGRGKTSRGRTVINGALDMTVSQVPYLNNEHDIAAVAAGIESLKTALSKDPQIKIVFPAANTSTEDFLADYATTTGSRSANHWMGSCKMGPDSGLIDNGTSVVDTDTKVYGTDNLFVVDASIFPGMVSTNPSALIVAVAEKASGLIADAKVEGISNQPAPEDAIDLLHAMLYGANIEMVSVEAIRKANAQGKSLDGLVCVFVGGTGGIGESTARELFIRATRPRAVIVGRSEQKATQLIEDLKEINPEGEAYFLQKDVSLLRNVDELCDELKRREPKINCLFVTAGYMTLRGRNETVEGLDRKMCVNYYSRIRCMVNLMPCLKAASDQGEISRAISVLAAGSEGDVAIDDLDLRHNFTLHACLAHCAVMTDFAVEELARRYPFTSFSHSYPGTVKTGIANELTGPVRLAVKVMYAVMTPWILNVKESGERHFFQMTNKCYPAAQGGVGIEPPDDISIMRGSNGQVGSGAYLIDWDGKPTGDENVLKKYRDLGMPTKVWEHTMAMFEQAERLNRKNAKRPASREAEGAGRSIPDPVGWRPA</sequence>
<dbReference type="InterPro" id="IPR015920">
    <property type="entry name" value="Cellobiose_DH-like_cyt"/>
</dbReference>
<name>A0A1Z5SNY6_HORWE</name>
<keyword evidence="8" id="KW-1185">Reference proteome</keyword>
<dbReference type="InterPro" id="IPR036188">
    <property type="entry name" value="FAD/NAD-bd_sf"/>
</dbReference>
<dbReference type="EMBL" id="MUNK01000361">
    <property type="protein sequence ID" value="OTA22545.1"/>
    <property type="molecule type" value="Genomic_DNA"/>
</dbReference>
<dbReference type="InterPro" id="IPR007867">
    <property type="entry name" value="GMC_OxRtase_C"/>
</dbReference>
<dbReference type="Pfam" id="PF13450">
    <property type="entry name" value="NAD_binding_8"/>
    <property type="match status" value="1"/>
</dbReference>
<keyword evidence="4" id="KW-0732">Signal</keyword>
<evidence type="ECO:0000256" key="4">
    <source>
        <dbReference type="SAM" id="SignalP"/>
    </source>
</evidence>
<dbReference type="AlphaFoldDB" id="A0A1Z5SNY6"/>
<dbReference type="SUPFAM" id="SSF51735">
    <property type="entry name" value="NAD(P)-binding Rossmann-fold domains"/>
    <property type="match status" value="1"/>
</dbReference>
<reference evidence="7 8" key="1">
    <citation type="submission" date="2017-01" db="EMBL/GenBank/DDBJ databases">
        <title>The recent genome duplication of the halophilic yeast Hortaea werneckii: insights from long-read sequencing.</title>
        <authorList>
            <person name="Sinha S."/>
            <person name="Flibotte S."/>
            <person name="Neira M."/>
            <person name="Lenassi M."/>
            <person name="Gostincar C."/>
            <person name="Stajich J.E."/>
            <person name="Nislow C.E."/>
        </authorList>
    </citation>
    <scope>NUCLEOTIDE SEQUENCE [LARGE SCALE GENOMIC DNA]</scope>
    <source>
        <strain evidence="7 8">EXF-2000</strain>
    </source>
</reference>
<comment type="similarity">
    <text evidence="1 2">Belongs to the GMC oxidoreductase family.</text>
</comment>
<dbReference type="InterPro" id="IPR036291">
    <property type="entry name" value="NAD(P)-bd_dom_sf"/>
</dbReference>
<proteinExistence type="inferred from homology"/>
<dbReference type="Gene3D" id="3.50.50.60">
    <property type="entry name" value="FAD/NAD(P)-binding domain"/>
    <property type="match status" value="1"/>
</dbReference>
<feature type="region of interest" description="Disordered" evidence="3">
    <location>
        <begin position="1163"/>
        <end position="1193"/>
    </location>
</feature>
<dbReference type="Pfam" id="PF00732">
    <property type="entry name" value="GMC_oxred_N"/>
    <property type="match status" value="1"/>
</dbReference>
<dbReference type="PANTHER" id="PTHR47190:SF2">
    <property type="entry name" value="CELLOBIOSE DEHYDROGENASE (AFU_ORTHOLOGUE AFUA_2G17620)"/>
    <property type="match status" value="1"/>
</dbReference>
<feature type="region of interest" description="Disordered" evidence="3">
    <location>
        <begin position="224"/>
        <end position="244"/>
    </location>
</feature>
<dbReference type="SUPFAM" id="SSF54373">
    <property type="entry name" value="FAD-linked reductases, C-terminal domain"/>
    <property type="match status" value="1"/>
</dbReference>
<dbReference type="InterPro" id="IPR000172">
    <property type="entry name" value="GMC_OxRdtase_N"/>
</dbReference>
<evidence type="ECO:0000256" key="3">
    <source>
        <dbReference type="SAM" id="MobiDB-lite"/>
    </source>
</evidence>
<accession>A0A1Z5SNY6</accession>
<evidence type="ECO:0000259" key="5">
    <source>
        <dbReference type="PROSITE" id="PS00623"/>
    </source>
</evidence>